<evidence type="ECO:0000313" key="2">
    <source>
        <dbReference type="Proteomes" id="UP000326924"/>
    </source>
</evidence>
<evidence type="ECO:0008006" key="3">
    <source>
        <dbReference type="Google" id="ProtNLM"/>
    </source>
</evidence>
<accession>A0A5J5EK13</accession>
<dbReference type="InterPro" id="IPR011009">
    <property type="entry name" value="Kinase-like_dom_sf"/>
</dbReference>
<keyword evidence="2" id="KW-1185">Reference proteome</keyword>
<dbReference type="AlphaFoldDB" id="A0A5J5EK13"/>
<dbReference type="Proteomes" id="UP000326924">
    <property type="component" value="Unassembled WGS sequence"/>
</dbReference>
<comment type="caution">
    <text evidence="1">The sequence shown here is derived from an EMBL/GenBank/DDBJ whole genome shotgun (WGS) entry which is preliminary data.</text>
</comment>
<gene>
    <name evidence="1" type="ORF">FN846DRAFT_1024556</name>
</gene>
<dbReference type="EMBL" id="VXIS01000274">
    <property type="protein sequence ID" value="KAA8895306.1"/>
    <property type="molecule type" value="Genomic_DNA"/>
</dbReference>
<dbReference type="SUPFAM" id="SSF56112">
    <property type="entry name" value="Protein kinase-like (PK-like)"/>
    <property type="match status" value="1"/>
</dbReference>
<reference evidence="1 2" key="1">
    <citation type="submission" date="2019-09" db="EMBL/GenBank/DDBJ databases">
        <title>Draft genome of the ectomycorrhizal ascomycete Sphaerosporella brunnea.</title>
        <authorList>
            <consortium name="DOE Joint Genome Institute"/>
            <person name="Benucci G.M."/>
            <person name="Marozzi G."/>
            <person name="Antonielli L."/>
            <person name="Sanchez S."/>
            <person name="Marco P."/>
            <person name="Wang X."/>
            <person name="Falini L.B."/>
            <person name="Barry K."/>
            <person name="Haridas S."/>
            <person name="Lipzen A."/>
            <person name="Labutti K."/>
            <person name="Grigoriev I.V."/>
            <person name="Murat C."/>
            <person name="Martin F."/>
            <person name="Albertini E."/>
            <person name="Donnini D."/>
            <person name="Bonito G."/>
        </authorList>
    </citation>
    <scope>NUCLEOTIDE SEQUENCE [LARGE SCALE GENOMIC DNA]</scope>
    <source>
        <strain evidence="1 2">Sb_GMNB300</strain>
    </source>
</reference>
<dbReference type="InParanoid" id="A0A5J5EK13"/>
<name>A0A5J5EK13_9PEZI</name>
<dbReference type="Gene3D" id="1.10.510.10">
    <property type="entry name" value="Transferase(Phosphotransferase) domain 1"/>
    <property type="match status" value="1"/>
</dbReference>
<organism evidence="1 2">
    <name type="scientific">Sphaerosporella brunnea</name>
    <dbReference type="NCBI Taxonomy" id="1250544"/>
    <lineage>
        <taxon>Eukaryota</taxon>
        <taxon>Fungi</taxon>
        <taxon>Dikarya</taxon>
        <taxon>Ascomycota</taxon>
        <taxon>Pezizomycotina</taxon>
        <taxon>Pezizomycetes</taxon>
        <taxon>Pezizales</taxon>
        <taxon>Pyronemataceae</taxon>
        <taxon>Sphaerosporella</taxon>
    </lineage>
</organism>
<sequence length="555" mass="65143">MSEQSSEFESPECFEVIRDCRMEGLVIPLRSAAQSIRQQAREHHWERQCWRTSQVKYQRILPKAKPELDADEEEHAWLRVVALNDDFVEDIFWPQKRTYVLSHRQLINMWKAGNDIFQLSTPIESVPLHSLKSLRLVFSELDWKHGRQKVCRVRLVGDSRTKYIFKTVECQSDGWKTLYHELRQLLCMPRHPNILGPPEGLVYMHLGNIEVVDMAGDVLNGEIRLPICGFLLQEVQGITLYEELKHCYKPAHETETCRCFRGAARERLIAKWCRQLAETQLHILHHGNGLNRPGIYTDLKPNNIMITHSGRDIVLIDFESNGNWRDYRAPETHEFPHDDSISADFCRDCSRMGITAKSYKYYPDNDDVYRSSTPPNYDTDLHGWPKYGLSMAHLNKCPTHWNNSHTNPKTRPNVPRPLYSNPPWGYYYYFWTEATHREKEKAMVHSLCANCHQLVRGGLFPFWDELQGYFNYPIEKRLRKELYQAFPSDRSTLQEMLNEFKLWEAAAIERELDAQASARLKAILAKFRATQQRKNRARLLDEPKVVEGQRKKETL</sequence>
<proteinExistence type="predicted"/>
<evidence type="ECO:0000313" key="1">
    <source>
        <dbReference type="EMBL" id="KAA8895306.1"/>
    </source>
</evidence>
<protein>
    <recommendedName>
        <fullName evidence="3">Protein kinase domain-containing protein</fullName>
    </recommendedName>
</protein>
<dbReference type="OrthoDB" id="4062651at2759"/>